<sequence length="545" mass="61391">MPTSGLSLPSKACHNCRRRRWKCDRSLPVCQKCLHSGVECLGYGKLFLWNRGVASRGKMMGKMFEETRQKSDMESALPLPSSKDNSTVTQLEQNVISTSDVVKVHHVDPSLQWTLIDPLVRDLDPHSRYYLSHFAMKLCGDIVINDDPGQNPMRDLVPATSMYPLLRHVMVANSAFHVHNLSRQLVIQSRYQERQTTPITPYYQTGFDGPFQSSYRDALLSKQAGLSLLSQSVEVVNQWNFDIILAAVILFINYDLIESGKDSWKVHFQGARKLISLLGDARGLGIQTQHLPMSKLRTCLLADSIVFFILGSTLTFSNGSPQQLIPDTLDLDTILQYAETNNYLSCPAPLLRIMLKSFKIPDARIFETTTPFIEDQVGSLLEEVLAFDAVVWASESFQPISPHENLSKRVCIASAHRAAVCLYIARVLPTSSPLISPSSPTAIINLSYLASDIVYHLSYLNPGDTVFKSISWALFLAGAESDIPAQRTWIMEKLDALWKELYWGYVRTVKEVLELIWGYKDRAARGENVCWIEEVRRMGTELLIA</sequence>
<evidence type="ECO:0000256" key="1">
    <source>
        <dbReference type="ARBA" id="ARBA00004123"/>
    </source>
</evidence>
<comment type="caution">
    <text evidence="4">The sequence shown here is derived from an EMBL/GenBank/DDBJ whole genome shotgun (WGS) entry which is preliminary data.</text>
</comment>
<dbReference type="Pfam" id="PF11951">
    <property type="entry name" value="Fungal_trans_2"/>
    <property type="match status" value="1"/>
</dbReference>
<dbReference type="PROSITE" id="PS50048">
    <property type="entry name" value="ZN2_CY6_FUNGAL_2"/>
    <property type="match status" value="1"/>
</dbReference>
<dbReference type="SMART" id="SM00066">
    <property type="entry name" value="GAL4"/>
    <property type="match status" value="1"/>
</dbReference>
<dbReference type="PANTHER" id="PTHR37534:SF51">
    <property type="entry name" value="ACRIFLAVINE SENSITIVITY CONTROL PROTEIN ACR-2"/>
    <property type="match status" value="1"/>
</dbReference>
<name>A0A9P4JNS5_9PLEO</name>
<evidence type="ECO:0000313" key="4">
    <source>
        <dbReference type="EMBL" id="KAF2201596.1"/>
    </source>
</evidence>
<evidence type="ECO:0000313" key="5">
    <source>
        <dbReference type="Proteomes" id="UP000799536"/>
    </source>
</evidence>
<dbReference type="EMBL" id="ML993969">
    <property type="protein sequence ID" value="KAF2201596.1"/>
    <property type="molecule type" value="Genomic_DNA"/>
</dbReference>
<dbReference type="SUPFAM" id="SSF57701">
    <property type="entry name" value="Zn2/Cys6 DNA-binding domain"/>
    <property type="match status" value="1"/>
</dbReference>
<feature type="domain" description="Zn(2)-C6 fungal-type" evidence="3">
    <location>
        <begin position="12"/>
        <end position="40"/>
    </location>
</feature>
<gene>
    <name evidence="4" type="ORF">GQ43DRAFT_371055</name>
</gene>
<dbReference type="Gene3D" id="4.10.240.10">
    <property type="entry name" value="Zn(2)-C6 fungal-type DNA-binding domain"/>
    <property type="match status" value="1"/>
</dbReference>
<evidence type="ECO:0000259" key="3">
    <source>
        <dbReference type="PROSITE" id="PS50048"/>
    </source>
</evidence>
<dbReference type="GO" id="GO:0005634">
    <property type="term" value="C:nucleus"/>
    <property type="evidence" value="ECO:0007669"/>
    <property type="project" value="UniProtKB-SubCell"/>
</dbReference>
<organism evidence="4 5">
    <name type="scientific">Delitschia confertaspora ATCC 74209</name>
    <dbReference type="NCBI Taxonomy" id="1513339"/>
    <lineage>
        <taxon>Eukaryota</taxon>
        <taxon>Fungi</taxon>
        <taxon>Dikarya</taxon>
        <taxon>Ascomycota</taxon>
        <taxon>Pezizomycotina</taxon>
        <taxon>Dothideomycetes</taxon>
        <taxon>Pleosporomycetidae</taxon>
        <taxon>Pleosporales</taxon>
        <taxon>Delitschiaceae</taxon>
        <taxon>Delitschia</taxon>
    </lineage>
</organism>
<comment type="subcellular location">
    <subcellularLocation>
        <location evidence="1">Nucleus</location>
    </subcellularLocation>
</comment>
<dbReference type="Proteomes" id="UP000799536">
    <property type="component" value="Unassembled WGS sequence"/>
</dbReference>
<dbReference type="InterPro" id="IPR036864">
    <property type="entry name" value="Zn2-C6_fun-type_DNA-bd_sf"/>
</dbReference>
<dbReference type="InterPro" id="IPR001138">
    <property type="entry name" value="Zn2Cys6_DnaBD"/>
</dbReference>
<dbReference type="PROSITE" id="PS00463">
    <property type="entry name" value="ZN2_CY6_FUNGAL_1"/>
    <property type="match status" value="1"/>
</dbReference>
<dbReference type="CDD" id="cd00067">
    <property type="entry name" value="GAL4"/>
    <property type="match status" value="1"/>
</dbReference>
<evidence type="ECO:0000256" key="2">
    <source>
        <dbReference type="ARBA" id="ARBA00023242"/>
    </source>
</evidence>
<dbReference type="GO" id="GO:0000981">
    <property type="term" value="F:DNA-binding transcription factor activity, RNA polymerase II-specific"/>
    <property type="evidence" value="ECO:0007669"/>
    <property type="project" value="InterPro"/>
</dbReference>
<reference evidence="4" key="1">
    <citation type="journal article" date="2020" name="Stud. Mycol.">
        <title>101 Dothideomycetes genomes: a test case for predicting lifestyles and emergence of pathogens.</title>
        <authorList>
            <person name="Haridas S."/>
            <person name="Albert R."/>
            <person name="Binder M."/>
            <person name="Bloem J."/>
            <person name="Labutti K."/>
            <person name="Salamov A."/>
            <person name="Andreopoulos B."/>
            <person name="Baker S."/>
            <person name="Barry K."/>
            <person name="Bills G."/>
            <person name="Bluhm B."/>
            <person name="Cannon C."/>
            <person name="Castanera R."/>
            <person name="Culley D."/>
            <person name="Daum C."/>
            <person name="Ezra D."/>
            <person name="Gonzalez J."/>
            <person name="Henrissat B."/>
            <person name="Kuo A."/>
            <person name="Liang C."/>
            <person name="Lipzen A."/>
            <person name="Lutzoni F."/>
            <person name="Magnuson J."/>
            <person name="Mondo S."/>
            <person name="Nolan M."/>
            <person name="Ohm R."/>
            <person name="Pangilinan J."/>
            <person name="Park H.-J."/>
            <person name="Ramirez L."/>
            <person name="Alfaro M."/>
            <person name="Sun H."/>
            <person name="Tritt A."/>
            <person name="Yoshinaga Y."/>
            <person name="Zwiers L.-H."/>
            <person name="Turgeon B."/>
            <person name="Goodwin S."/>
            <person name="Spatafora J."/>
            <person name="Crous P."/>
            <person name="Grigoriev I."/>
        </authorList>
    </citation>
    <scope>NUCLEOTIDE SEQUENCE</scope>
    <source>
        <strain evidence="4">ATCC 74209</strain>
    </source>
</reference>
<dbReference type="GO" id="GO:0000976">
    <property type="term" value="F:transcription cis-regulatory region binding"/>
    <property type="evidence" value="ECO:0007669"/>
    <property type="project" value="TreeGrafter"/>
</dbReference>
<keyword evidence="2" id="KW-0539">Nucleus</keyword>
<accession>A0A9P4JNS5</accession>
<dbReference type="OrthoDB" id="5380854at2759"/>
<dbReference type="PANTHER" id="PTHR37534">
    <property type="entry name" value="TRANSCRIPTIONAL ACTIVATOR PROTEIN UGA3"/>
    <property type="match status" value="1"/>
</dbReference>
<keyword evidence="5" id="KW-1185">Reference proteome</keyword>
<proteinExistence type="predicted"/>
<protein>
    <recommendedName>
        <fullName evidence="3">Zn(2)-C6 fungal-type domain-containing protein</fullName>
    </recommendedName>
</protein>
<dbReference type="GO" id="GO:0008270">
    <property type="term" value="F:zinc ion binding"/>
    <property type="evidence" value="ECO:0007669"/>
    <property type="project" value="InterPro"/>
</dbReference>
<dbReference type="GO" id="GO:0045944">
    <property type="term" value="P:positive regulation of transcription by RNA polymerase II"/>
    <property type="evidence" value="ECO:0007669"/>
    <property type="project" value="TreeGrafter"/>
</dbReference>
<dbReference type="InterPro" id="IPR021858">
    <property type="entry name" value="Fun_TF"/>
</dbReference>
<dbReference type="Pfam" id="PF00172">
    <property type="entry name" value="Zn_clus"/>
    <property type="match status" value="1"/>
</dbReference>
<dbReference type="AlphaFoldDB" id="A0A9P4JNS5"/>